<gene>
    <name evidence="4" type="ORF">BQ4739_LOCUS19541</name>
</gene>
<dbReference type="InterPro" id="IPR032710">
    <property type="entry name" value="NTF2-like_dom_sf"/>
</dbReference>
<dbReference type="PANTHER" id="PTHR36367">
    <property type="entry name" value="TRANSMEMBRANE PROTEIN"/>
    <property type="match status" value="1"/>
</dbReference>
<dbReference type="AlphaFoldDB" id="A0A383WPZ2"/>
<dbReference type="Proteomes" id="UP000256970">
    <property type="component" value="Unassembled WGS sequence"/>
</dbReference>
<evidence type="ECO:0000256" key="1">
    <source>
        <dbReference type="SAM" id="MobiDB-lite"/>
    </source>
</evidence>
<sequence>MQRLAGLQGRTRLAGCHCSGIKALQPHSVPLRTSTFNRHWALPPAAAYTPRNSSGSSSNSSRSNHQRHAARQQQLTSAAVPAGSSAVTQQQQQLQGKDVVIAFYDAYNKRDLAAISNLIADDISYHDLVYDQPHEGREGVMSWLKKIRRYAPDDLKFVIEDITDGDATKVGVKWHVECGDGVFFPFSRGCSFITLNSSCQIQTVRDVVEPSTKPGDSTLVLLGALTPLIRKLGPAADPANLKRLPIAAAAVWALYVGYLSIVMLSTAVPGAPAIATPPEVFEEILQESINLWWINDSLTALGLSFIPNVPCPPVSEAVFNFVLGWCLMFLPVMLTDGPSQKVEKKGAWFTAIMFITNVFFIPFMALRAMPEPLEPAAAATSSSSSSVAAAQRQRKVAVPGSQRLPSWSPALGAFGGFIGVFAIYWALAGRPEFGDLSARYDYFQTTFNSNRVFWAFMLDMGLFYIWQLSFLQAAPAQYKYVPYFGLAGWLIAGGTAADAEEA</sequence>
<evidence type="ECO:0000313" key="4">
    <source>
        <dbReference type="EMBL" id="SZX79259.1"/>
    </source>
</evidence>
<proteinExistence type="predicted"/>
<feature type="transmembrane region" description="Helical" evidence="2">
    <location>
        <begin position="452"/>
        <end position="474"/>
    </location>
</feature>
<dbReference type="STRING" id="3088.A0A383WPZ2"/>
<evidence type="ECO:0000313" key="5">
    <source>
        <dbReference type="Proteomes" id="UP000256970"/>
    </source>
</evidence>
<feature type="region of interest" description="Disordered" evidence="1">
    <location>
        <begin position="47"/>
        <end position="84"/>
    </location>
</feature>
<dbReference type="PANTHER" id="PTHR36367:SF2">
    <property type="entry name" value="TRANSMEMBRANE PROTEIN"/>
    <property type="match status" value="1"/>
</dbReference>
<accession>A0A383WPZ2</accession>
<organism evidence="4 5">
    <name type="scientific">Tetradesmus obliquus</name>
    <name type="common">Green alga</name>
    <name type="synonym">Acutodesmus obliquus</name>
    <dbReference type="NCBI Taxonomy" id="3088"/>
    <lineage>
        <taxon>Eukaryota</taxon>
        <taxon>Viridiplantae</taxon>
        <taxon>Chlorophyta</taxon>
        <taxon>core chlorophytes</taxon>
        <taxon>Chlorophyceae</taxon>
        <taxon>CS clade</taxon>
        <taxon>Sphaeropleales</taxon>
        <taxon>Scenedesmaceae</taxon>
        <taxon>Tetradesmus</taxon>
    </lineage>
</organism>
<feature type="domain" description="SnoaL-like" evidence="3">
    <location>
        <begin position="100"/>
        <end position="195"/>
    </location>
</feature>
<feature type="transmembrane region" description="Helical" evidence="2">
    <location>
        <begin position="317"/>
        <end position="334"/>
    </location>
</feature>
<feature type="transmembrane region" description="Helical" evidence="2">
    <location>
        <begin position="407"/>
        <end position="427"/>
    </location>
</feature>
<evidence type="ECO:0000259" key="3">
    <source>
        <dbReference type="Pfam" id="PF12680"/>
    </source>
</evidence>
<dbReference type="SUPFAM" id="SSF54427">
    <property type="entry name" value="NTF2-like"/>
    <property type="match status" value="1"/>
</dbReference>
<feature type="transmembrane region" description="Helical" evidence="2">
    <location>
        <begin position="246"/>
        <end position="268"/>
    </location>
</feature>
<keyword evidence="2" id="KW-0472">Membrane</keyword>
<keyword evidence="2" id="KW-0812">Transmembrane</keyword>
<reference evidence="4 5" key="1">
    <citation type="submission" date="2016-10" db="EMBL/GenBank/DDBJ databases">
        <authorList>
            <person name="Cai Z."/>
        </authorList>
    </citation>
    <scope>NUCLEOTIDE SEQUENCE [LARGE SCALE GENOMIC DNA]</scope>
</reference>
<feature type="compositionally biased region" description="Low complexity" evidence="1">
    <location>
        <begin position="51"/>
        <end position="63"/>
    </location>
</feature>
<feature type="transmembrane region" description="Helical" evidence="2">
    <location>
        <begin position="346"/>
        <end position="365"/>
    </location>
</feature>
<dbReference type="InterPro" id="IPR037401">
    <property type="entry name" value="SnoaL-like"/>
</dbReference>
<dbReference type="Pfam" id="PF12680">
    <property type="entry name" value="SnoaL_2"/>
    <property type="match status" value="1"/>
</dbReference>
<protein>
    <recommendedName>
        <fullName evidence="3">SnoaL-like domain-containing protein</fullName>
    </recommendedName>
</protein>
<dbReference type="Gene3D" id="3.10.450.50">
    <property type="match status" value="1"/>
</dbReference>
<keyword evidence="5" id="KW-1185">Reference proteome</keyword>
<evidence type="ECO:0000256" key="2">
    <source>
        <dbReference type="SAM" id="Phobius"/>
    </source>
</evidence>
<keyword evidence="2" id="KW-1133">Transmembrane helix</keyword>
<dbReference type="EMBL" id="FNXT01001361">
    <property type="protein sequence ID" value="SZX79259.1"/>
    <property type="molecule type" value="Genomic_DNA"/>
</dbReference>
<name>A0A383WPZ2_TETOB</name>